<organism evidence="1 2">
    <name type="scientific">Pseudoalteromonas luteoviolacea S4054</name>
    <dbReference type="NCBI Taxonomy" id="1129367"/>
    <lineage>
        <taxon>Bacteria</taxon>
        <taxon>Pseudomonadati</taxon>
        <taxon>Pseudomonadota</taxon>
        <taxon>Gammaproteobacteria</taxon>
        <taxon>Alteromonadales</taxon>
        <taxon>Pseudoalteromonadaceae</taxon>
        <taxon>Pseudoalteromonas</taxon>
    </lineage>
</organism>
<evidence type="ECO:0000313" key="2">
    <source>
        <dbReference type="Proteomes" id="UP000033434"/>
    </source>
</evidence>
<dbReference type="EMBL" id="AUXW01000189">
    <property type="protein sequence ID" value="KKE81257.1"/>
    <property type="molecule type" value="Genomic_DNA"/>
</dbReference>
<sequence>MGGAINGGTVFGDIPPSELNHELDAGSGRLIPTMSVDQYGAALGLWLGIADTELEQVCPNLNQFAARPALFA</sequence>
<dbReference type="RefSeq" id="WP_052961159.1">
    <property type="nucleotide sequence ID" value="NZ_AUXW01000189.1"/>
</dbReference>
<evidence type="ECO:0000313" key="1">
    <source>
        <dbReference type="EMBL" id="KKE81257.1"/>
    </source>
</evidence>
<dbReference type="AlphaFoldDB" id="A0A0F6A506"/>
<gene>
    <name evidence="1" type="ORF">N479_23035</name>
</gene>
<dbReference type="PATRIC" id="fig|1129367.4.peg.4914"/>
<name>A0A0F6A506_9GAMM</name>
<proteinExistence type="predicted"/>
<protein>
    <submittedName>
        <fullName evidence="1">Uncharacterized protein</fullName>
    </submittedName>
</protein>
<comment type="caution">
    <text evidence="1">The sequence shown here is derived from an EMBL/GenBank/DDBJ whole genome shotgun (WGS) entry which is preliminary data.</text>
</comment>
<dbReference type="Proteomes" id="UP000033434">
    <property type="component" value="Unassembled WGS sequence"/>
</dbReference>
<accession>A0A0F6A506</accession>
<reference evidence="1 2" key="1">
    <citation type="journal article" date="2015" name="BMC Genomics">
        <title>Genome mining reveals unlocked bioactive potential of marine Gram-negative bacteria.</title>
        <authorList>
            <person name="Machado H."/>
            <person name="Sonnenschein E.C."/>
            <person name="Melchiorsen J."/>
            <person name="Gram L."/>
        </authorList>
    </citation>
    <scope>NUCLEOTIDE SEQUENCE [LARGE SCALE GENOMIC DNA]</scope>
    <source>
        <strain evidence="1 2">S4054</strain>
    </source>
</reference>